<dbReference type="RefSeq" id="WP_283406717.1">
    <property type="nucleotide sequence ID" value="NZ_FXUI01000009.1"/>
</dbReference>
<dbReference type="EMBL" id="FXUI01000009">
    <property type="protein sequence ID" value="SMP76344.1"/>
    <property type="molecule type" value="Genomic_DNA"/>
</dbReference>
<evidence type="ECO:0000256" key="12">
    <source>
        <dbReference type="SAM" id="SignalP"/>
    </source>
</evidence>
<proteinExistence type="inferred from homology"/>
<evidence type="ECO:0000256" key="6">
    <source>
        <dbReference type="ARBA" id="ARBA00023065"/>
    </source>
</evidence>
<dbReference type="Gene3D" id="2.40.170.20">
    <property type="entry name" value="TonB-dependent receptor, beta-barrel domain"/>
    <property type="match status" value="1"/>
</dbReference>
<dbReference type="InterPro" id="IPR037066">
    <property type="entry name" value="Plug_dom_sf"/>
</dbReference>
<dbReference type="PROSITE" id="PS52016">
    <property type="entry name" value="TONB_DEPENDENT_REC_3"/>
    <property type="match status" value="1"/>
</dbReference>
<feature type="signal peptide" evidence="12">
    <location>
        <begin position="1"/>
        <end position="28"/>
    </location>
</feature>
<dbReference type="InterPro" id="IPR012910">
    <property type="entry name" value="Plug_dom"/>
</dbReference>
<reference evidence="15 16" key="1">
    <citation type="submission" date="2017-05" db="EMBL/GenBank/DDBJ databases">
        <authorList>
            <person name="Varghese N."/>
            <person name="Submissions S."/>
        </authorList>
    </citation>
    <scope>NUCLEOTIDE SEQUENCE [LARGE SCALE GENOMIC DNA]</scope>
    <source>
        <strain evidence="15 16">SM16</strain>
    </source>
</reference>
<evidence type="ECO:0000313" key="16">
    <source>
        <dbReference type="Proteomes" id="UP001157910"/>
    </source>
</evidence>
<keyword evidence="8 10" id="KW-0472">Membrane</keyword>
<evidence type="ECO:0000256" key="4">
    <source>
        <dbReference type="ARBA" id="ARBA00022692"/>
    </source>
</evidence>
<dbReference type="Proteomes" id="UP001157910">
    <property type="component" value="Unassembled WGS sequence"/>
</dbReference>
<dbReference type="PANTHER" id="PTHR30069">
    <property type="entry name" value="TONB-DEPENDENT OUTER MEMBRANE RECEPTOR"/>
    <property type="match status" value="1"/>
</dbReference>
<dbReference type="InterPro" id="IPR039426">
    <property type="entry name" value="TonB-dep_rcpt-like"/>
</dbReference>
<keyword evidence="9 10" id="KW-0998">Cell outer membrane</keyword>
<gene>
    <name evidence="15" type="ORF">SAMN06296065_109106</name>
</gene>
<evidence type="ECO:0000256" key="2">
    <source>
        <dbReference type="ARBA" id="ARBA00022448"/>
    </source>
</evidence>
<accession>A0ABY1QNK2</accession>
<dbReference type="CDD" id="cd01347">
    <property type="entry name" value="ligand_gated_channel"/>
    <property type="match status" value="1"/>
</dbReference>
<evidence type="ECO:0000256" key="9">
    <source>
        <dbReference type="ARBA" id="ARBA00023237"/>
    </source>
</evidence>
<feature type="chain" id="PRO_5047232441" evidence="12">
    <location>
        <begin position="29"/>
        <end position="660"/>
    </location>
</feature>
<keyword evidence="3 10" id="KW-1134">Transmembrane beta strand</keyword>
<evidence type="ECO:0000256" key="3">
    <source>
        <dbReference type="ARBA" id="ARBA00022452"/>
    </source>
</evidence>
<dbReference type="InterPro" id="IPR036942">
    <property type="entry name" value="Beta-barrel_TonB_sf"/>
</dbReference>
<dbReference type="Pfam" id="PF07715">
    <property type="entry name" value="Plug"/>
    <property type="match status" value="1"/>
</dbReference>
<feature type="domain" description="TonB-dependent receptor plug" evidence="14">
    <location>
        <begin position="53"/>
        <end position="162"/>
    </location>
</feature>
<evidence type="ECO:0000256" key="7">
    <source>
        <dbReference type="ARBA" id="ARBA00023077"/>
    </source>
</evidence>
<feature type="domain" description="TonB-dependent receptor-like beta-barrel" evidence="13">
    <location>
        <begin position="193"/>
        <end position="633"/>
    </location>
</feature>
<protein>
    <submittedName>
        <fullName evidence="15">Outer membrane receptor for ferrienterochelin and colicins</fullName>
    </submittedName>
</protein>
<keyword evidence="7 11" id="KW-0798">TonB box</keyword>
<evidence type="ECO:0000256" key="5">
    <source>
        <dbReference type="ARBA" id="ARBA00022729"/>
    </source>
</evidence>
<keyword evidence="15" id="KW-0675">Receptor</keyword>
<dbReference type="Pfam" id="PF00593">
    <property type="entry name" value="TonB_dep_Rec_b-barrel"/>
    <property type="match status" value="1"/>
</dbReference>
<keyword evidence="16" id="KW-1185">Reference proteome</keyword>
<evidence type="ECO:0000256" key="11">
    <source>
        <dbReference type="RuleBase" id="RU003357"/>
    </source>
</evidence>
<evidence type="ECO:0000313" key="15">
    <source>
        <dbReference type="EMBL" id="SMP76344.1"/>
    </source>
</evidence>
<comment type="similarity">
    <text evidence="10 11">Belongs to the TonB-dependent receptor family.</text>
</comment>
<keyword evidence="6" id="KW-0406">Ion transport</keyword>
<dbReference type="SUPFAM" id="SSF56935">
    <property type="entry name" value="Porins"/>
    <property type="match status" value="1"/>
</dbReference>
<keyword evidence="4 10" id="KW-0812">Transmembrane</keyword>
<evidence type="ECO:0000256" key="8">
    <source>
        <dbReference type="ARBA" id="ARBA00023136"/>
    </source>
</evidence>
<evidence type="ECO:0000256" key="1">
    <source>
        <dbReference type="ARBA" id="ARBA00004571"/>
    </source>
</evidence>
<keyword evidence="5 12" id="KW-0732">Signal</keyword>
<organism evidence="15 16">
    <name type="scientific">Novosphingobium panipatense</name>
    <dbReference type="NCBI Taxonomy" id="428991"/>
    <lineage>
        <taxon>Bacteria</taxon>
        <taxon>Pseudomonadati</taxon>
        <taxon>Pseudomonadota</taxon>
        <taxon>Alphaproteobacteria</taxon>
        <taxon>Sphingomonadales</taxon>
        <taxon>Sphingomonadaceae</taxon>
        <taxon>Novosphingobium</taxon>
    </lineage>
</organism>
<dbReference type="InterPro" id="IPR000531">
    <property type="entry name" value="Beta-barrel_TonB"/>
</dbReference>
<comment type="subcellular location">
    <subcellularLocation>
        <location evidence="1 10">Cell outer membrane</location>
        <topology evidence="1 10">Multi-pass membrane protein</topology>
    </subcellularLocation>
</comment>
<dbReference type="Gene3D" id="2.170.130.10">
    <property type="entry name" value="TonB-dependent receptor, plug domain"/>
    <property type="match status" value="1"/>
</dbReference>
<evidence type="ECO:0000259" key="14">
    <source>
        <dbReference type="Pfam" id="PF07715"/>
    </source>
</evidence>
<dbReference type="PANTHER" id="PTHR30069:SF53">
    <property type="entry name" value="COLICIN I RECEPTOR-RELATED"/>
    <property type="match status" value="1"/>
</dbReference>
<name>A0ABY1QNK2_9SPHN</name>
<comment type="caution">
    <text evidence="15">The sequence shown here is derived from an EMBL/GenBank/DDBJ whole genome shotgun (WGS) entry which is preliminary data.</text>
</comment>
<evidence type="ECO:0000259" key="13">
    <source>
        <dbReference type="Pfam" id="PF00593"/>
    </source>
</evidence>
<evidence type="ECO:0000256" key="10">
    <source>
        <dbReference type="PROSITE-ProRule" id="PRU01360"/>
    </source>
</evidence>
<keyword evidence="2 10" id="KW-0813">Transport</keyword>
<sequence>MSFAYAALRASRLPLLSLGLVLSSSVCAEEAADAAADSNDIVVTATGFEMQAIEAPASISVISRERLEEAPYRQITDALLDVPGVSITPGEGNSRDISIRGMGANYTLILVDGRRLNSRQSRTNGGSITESGMLPPLEQIERIEVVRGPMSSLYGSDAMGGVINVITRRVGDKWSGSVRANGTGQIFGEYGDYWDASFSAGGPIISDVVGLQLSGGMNRRNEDTVYYGTPQRKDDNLTGRLGFKLGSDHDLILETSYYYQETQQTPGKTLLATDTPSLQSQERFVYSLNHTGKYGAVTSQSYVQLEDATRRETNVNIKNYVAQSSWIVPIGRHTINAGGYFDYIDLYAPSGNGLTVDGKVRDAADRLQWALFGEAEWNFIPGFALTTGLRFDDHDLYGSRLSPRIYGVWKVTGDLIVKGGVSSGFRAPDIRQTLADWGQNSRGGTVYGNPDLKAETSLTYEGSVIYSKGRFEASLTAYQTDFNDKILRVTCAQAGAWCTSEPNNSSGRPGTTYLNVDKARIRGIEASLRAPIGAAFTLSASGTFTDSKQLTGINAGAALNETPELQGSLALNYRPEGSRFSGFIRGIYYGKELQAATAISASNIIAPGYATVDVGAALDVTERLTLRLGIQNLLDKQMTYEEYGYVNDRARAWAGISARF</sequence>